<dbReference type="Proteomes" id="UP001482620">
    <property type="component" value="Unassembled WGS sequence"/>
</dbReference>
<accession>A0ABV0TNI8</accession>
<feature type="compositionally biased region" description="Basic and acidic residues" evidence="1">
    <location>
        <begin position="13"/>
        <end position="29"/>
    </location>
</feature>
<proteinExistence type="predicted"/>
<protein>
    <submittedName>
        <fullName evidence="2">Uncharacterized protein</fullName>
    </submittedName>
</protein>
<feature type="region of interest" description="Disordered" evidence="1">
    <location>
        <begin position="1"/>
        <end position="103"/>
    </location>
</feature>
<name>A0ABV0TNI8_9TELE</name>
<keyword evidence="3" id="KW-1185">Reference proteome</keyword>
<feature type="non-terminal residue" evidence="2">
    <location>
        <position position="1"/>
    </location>
</feature>
<comment type="caution">
    <text evidence="2">The sequence shown here is derived from an EMBL/GenBank/DDBJ whole genome shotgun (WGS) entry which is preliminary data.</text>
</comment>
<evidence type="ECO:0000313" key="3">
    <source>
        <dbReference type="Proteomes" id="UP001482620"/>
    </source>
</evidence>
<evidence type="ECO:0000256" key="1">
    <source>
        <dbReference type="SAM" id="MobiDB-lite"/>
    </source>
</evidence>
<feature type="compositionally biased region" description="Polar residues" evidence="1">
    <location>
        <begin position="75"/>
        <end position="89"/>
    </location>
</feature>
<organism evidence="2 3">
    <name type="scientific">Ilyodon furcidens</name>
    <name type="common">goldbreast splitfin</name>
    <dbReference type="NCBI Taxonomy" id="33524"/>
    <lineage>
        <taxon>Eukaryota</taxon>
        <taxon>Metazoa</taxon>
        <taxon>Chordata</taxon>
        <taxon>Craniata</taxon>
        <taxon>Vertebrata</taxon>
        <taxon>Euteleostomi</taxon>
        <taxon>Actinopterygii</taxon>
        <taxon>Neopterygii</taxon>
        <taxon>Teleostei</taxon>
        <taxon>Neoteleostei</taxon>
        <taxon>Acanthomorphata</taxon>
        <taxon>Ovalentaria</taxon>
        <taxon>Atherinomorphae</taxon>
        <taxon>Cyprinodontiformes</taxon>
        <taxon>Goodeidae</taxon>
        <taxon>Ilyodon</taxon>
    </lineage>
</organism>
<sequence length="103" mass="11601">DLYEMCSVMGAEGHCHPSSRDQKQAERTPRPRKPAVPWSTEDMAACHRDTMHPLRGQQKRSLDRVPVAMEKRTPRNQGRQPTNPRQAPVTQACVKCGNHSSTV</sequence>
<gene>
    <name evidence="2" type="ORF">ILYODFUR_023404</name>
</gene>
<evidence type="ECO:0000313" key="2">
    <source>
        <dbReference type="EMBL" id="MEQ2233586.1"/>
    </source>
</evidence>
<reference evidence="2 3" key="1">
    <citation type="submission" date="2021-06" db="EMBL/GenBank/DDBJ databases">
        <authorList>
            <person name="Palmer J.M."/>
        </authorList>
    </citation>
    <scope>NUCLEOTIDE SEQUENCE [LARGE SCALE GENOMIC DNA]</scope>
    <source>
        <strain evidence="3">if_2019</strain>
        <tissue evidence="2">Muscle</tissue>
    </source>
</reference>
<dbReference type="EMBL" id="JAHRIQ010037432">
    <property type="protein sequence ID" value="MEQ2233586.1"/>
    <property type="molecule type" value="Genomic_DNA"/>
</dbReference>